<sequence>GDPAVCLVARTTYDSVADLCLFTLPIFCLALFLLPSFLSLPFAVTASETRIHRLSTYFPPKSQCRLPATHPSEDQVTLLQPSVILVPFSTQPAARQDAYNDEL</sequence>
<dbReference type="EMBL" id="ML213450">
    <property type="protein sequence ID" value="TFK77588.1"/>
    <property type="molecule type" value="Genomic_DNA"/>
</dbReference>
<organism evidence="2 3">
    <name type="scientific">Polyporus arcularius HHB13444</name>
    <dbReference type="NCBI Taxonomy" id="1314778"/>
    <lineage>
        <taxon>Eukaryota</taxon>
        <taxon>Fungi</taxon>
        <taxon>Dikarya</taxon>
        <taxon>Basidiomycota</taxon>
        <taxon>Agaricomycotina</taxon>
        <taxon>Agaricomycetes</taxon>
        <taxon>Polyporales</taxon>
        <taxon>Polyporaceae</taxon>
        <taxon>Polyporus</taxon>
    </lineage>
</organism>
<dbReference type="AlphaFoldDB" id="A0A5C3NMS4"/>
<accession>A0A5C3NMS4</accession>
<keyword evidence="1" id="KW-0472">Membrane</keyword>
<reference evidence="2 3" key="1">
    <citation type="journal article" date="2019" name="Nat. Ecol. Evol.">
        <title>Megaphylogeny resolves global patterns of mushroom evolution.</title>
        <authorList>
            <person name="Varga T."/>
            <person name="Krizsan K."/>
            <person name="Foldi C."/>
            <person name="Dima B."/>
            <person name="Sanchez-Garcia M."/>
            <person name="Sanchez-Ramirez S."/>
            <person name="Szollosi G.J."/>
            <person name="Szarkandi J.G."/>
            <person name="Papp V."/>
            <person name="Albert L."/>
            <person name="Andreopoulos W."/>
            <person name="Angelini C."/>
            <person name="Antonin V."/>
            <person name="Barry K.W."/>
            <person name="Bougher N.L."/>
            <person name="Buchanan P."/>
            <person name="Buyck B."/>
            <person name="Bense V."/>
            <person name="Catcheside P."/>
            <person name="Chovatia M."/>
            <person name="Cooper J."/>
            <person name="Damon W."/>
            <person name="Desjardin D."/>
            <person name="Finy P."/>
            <person name="Geml J."/>
            <person name="Haridas S."/>
            <person name="Hughes K."/>
            <person name="Justo A."/>
            <person name="Karasinski D."/>
            <person name="Kautmanova I."/>
            <person name="Kiss B."/>
            <person name="Kocsube S."/>
            <person name="Kotiranta H."/>
            <person name="LaButti K.M."/>
            <person name="Lechner B.E."/>
            <person name="Liimatainen K."/>
            <person name="Lipzen A."/>
            <person name="Lukacs Z."/>
            <person name="Mihaltcheva S."/>
            <person name="Morgado L.N."/>
            <person name="Niskanen T."/>
            <person name="Noordeloos M.E."/>
            <person name="Ohm R.A."/>
            <person name="Ortiz-Santana B."/>
            <person name="Ovrebo C."/>
            <person name="Racz N."/>
            <person name="Riley R."/>
            <person name="Savchenko A."/>
            <person name="Shiryaev A."/>
            <person name="Soop K."/>
            <person name="Spirin V."/>
            <person name="Szebenyi C."/>
            <person name="Tomsovsky M."/>
            <person name="Tulloss R.E."/>
            <person name="Uehling J."/>
            <person name="Grigoriev I.V."/>
            <person name="Vagvolgyi C."/>
            <person name="Papp T."/>
            <person name="Martin F.M."/>
            <person name="Miettinen O."/>
            <person name="Hibbett D.S."/>
            <person name="Nagy L.G."/>
        </authorList>
    </citation>
    <scope>NUCLEOTIDE SEQUENCE [LARGE SCALE GENOMIC DNA]</scope>
    <source>
        <strain evidence="2 3">HHB13444</strain>
    </source>
</reference>
<evidence type="ECO:0000256" key="1">
    <source>
        <dbReference type="SAM" id="Phobius"/>
    </source>
</evidence>
<feature type="non-terminal residue" evidence="2">
    <location>
        <position position="1"/>
    </location>
</feature>
<evidence type="ECO:0000313" key="3">
    <source>
        <dbReference type="Proteomes" id="UP000308197"/>
    </source>
</evidence>
<keyword evidence="1" id="KW-0812">Transmembrane</keyword>
<feature type="transmembrane region" description="Helical" evidence="1">
    <location>
        <begin position="22"/>
        <end position="44"/>
    </location>
</feature>
<gene>
    <name evidence="2" type="ORF">K466DRAFT_607995</name>
</gene>
<keyword evidence="3" id="KW-1185">Reference proteome</keyword>
<proteinExistence type="predicted"/>
<dbReference type="Proteomes" id="UP000308197">
    <property type="component" value="Unassembled WGS sequence"/>
</dbReference>
<name>A0A5C3NMS4_9APHY</name>
<dbReference type="InParanoid" id="A0A5C3NMS4"/>
<protein>
    <submittedName>
        <fullName evidence="2">Uncharacterized protein</fullName>
    </submittedName>
</protein>
<evidence type="ECO:0000313" key="2">
    <source>
        <dbReference type="EMBL" id="TFK77588.1"/>
    </source>
</evidence>
<keyword evidence="1" id="KW-1133">Transmembrane helix</keyword>